<proteinExistence type="predicted"/>
<dbReference type="PANTHER" id="PTHR39189">
    <property type="entry name" value="UPF0173 METAL-DEPENDENT HYDROLASE YTKL"/>
    <property type="match status" value="1"/>
</dbReference>
<dbReference type="SUPFAM" id="SSF56281">
    <property type="entry name" value="Metallo-hydrolase/oxidoreductase"/>
    <property type="match status" value="1"/>
</dbReference>
<dbReference type="AlphaFoldDB" id="A0A1G2FYQ0"/>
<evidence type="ECO:0008006" key="3">
    <source>
        <dbReference type="Google" id="ProtNLM"/>
    </source>
</evidence>
<sequence length="206" mass="22566">MVITYYGVTCFKIQSGETVLAIDPYTKEAGLTPPRFQTDIALVTRNHPLSHNTDTLAGSPFVITSPGEYETRGVSIEGVAAGDYTLYIIEWEGIRLCHLGTLDTKELSDATRERIGTPDILFVPVGGVNALDAEEAVHVINLIEPRIAIPMYYAFPGFSVLALHTVDTFLKEIGSVSMAEEKLTLKKKDVPQDEMKIVVLKPLASN</sequence>
<organism evidence="1 2">
    <name type="scientific">Candidatus Ryanbacteria bacterium RIFCSPHIGHO2_01_FULL_45_22</name>
    <dbReference type="NCBI Taxonomy" id="1802114"/>
    <lineage>
        <taxon>Bacteria</taxon>
        <taxon>Candidatus Ryaniibacteriota</taxon>
    </lineage>
</organism>
<gene>
    <name evidence="1" type="ORF">A2719_00655</name>
</gene>
<accession>A0A1G2FYQ0</accession>
<reference evidence="1 2" key="1">
    <citation type="journal article" date="2016" name="Nat. Commun.">
        <title>Thousands of microbial genomes shed light on interconnected biogeochemical processes in an aquifer system.</title>
        <authorList>
            <person name="Anantharaman K."/>
            <person name="Brown C.T."/>
            <person name="Hug L.A."/>
            <person name="Sharon I."/>
            <person name="Castelle C.J."/>
            <person name="Probst A.J."/>
            <person name="Thomas B.C."/>
            <person name="Singh A."/>
            <person name="Wilkins M.J."/>
            <person name="Karaoz U."/>
            <person name="Brodie E.L."/>
            <person name="Williams K.H."/>
            <person name="Hubbard S.S."/>
            <person name="Banfield J.F."/>
        </authorList>
    </citation>
    <scope>NUCLEOTIDE SEQUENCE [LARGE SCALE GENOMIC DNA]</scope>
</reference>
<dbReference type="EMBL" id="MHNK01000019">
    <property type="protein sequence ID" value="OGZ43195.1"/>
    <property type="molecule type" value="Genomic_DNA"/>
</dbReference>
<evidence type="ECO:0000313" key="1">
    <source>
        <dbReference type="EMBL" id="OGZ43195.1"/>
    </source>
</evidence>
<dbReference type="Gene3D" id="3.60.15.10">
    <property type="entry name" value="Ribonuclease Z/Hydroxyacylglutathione hydrolase-like"/>
    <property type="match status" value="1"/>
</dbReference>
<protein>
    <recommendedName>
        <fullName evidence="3">Lactamase</fullName>
    </recommendedName>
</protein>
<dbReference type="Proteomes" id="UP000177480">
    <property type="component" value="Unassembled WGS sequence"/>
</dbReference>
<dbReference type="PANTHER" id="PTHR39189:SF1">
    <property type="entry name" value="UPF0173 METAL-DEPENDENT HYDROLASE YTKL"/>
    <property type="match status" value="1"/>
</dbReference>
<comment type="caution">
    <text evidence="1">The sequence shown here is derived from an EMBL/GenBank/DDBJ whole genome shotgun (WGS) entry which is preliminary data.</text>
</comment>
<evidence type="ECO:0000313" key="2">
    <source>
        <dbReference type="Proteomes" id="UP000177480"/>
    </source>
</evidence>
<dbReference type="InterPro" id="IPR036866">
    <property type="entry name" value="RibonucZ/Hydroxyglut_hydro"/>
</dbReference>
<name>A0A1G2FYQ0_9BACT</name>
<dbReference type="Pfam" id="PF13483">
    <property type="entry name" value="Lactamase_B_3"/>
    <property type="match status" value="1"/>
</dbReference>